<protein>
    <submittedName>
        <fullName evidence="1">Uncharacterized protein</fullName>
    </submittedName>
</protein>
<proteinExistence type="predicted"/>
<accession>A0ABQ9MCW4</accession>
<dbReference type="Proteomes" id="UP001174677">
    <property type="component" value="Chromosome 7"/>
</dbReference>
<dbReference type="PANTHER" id="PTHR33116">
    <property type="entry name" value="REVERSE TRANSCRIPTASE ZINC-BINDING DOMAIN-CONTAINING PROTEIN-RELATED-RELATED"/>
    <property type="match status" value="1"/>
</dbReference>
<comment type="caution">
    <text evidence="1">The sequence shown here is derived from an EMBL/GenBank/DDBJ whole genome shotgun (WGS) entry which is preliminary data.</text>
</comment>
<gene>
    <name evidence="1" type="ORF">P3X46_012034</name>
</gene>
<sequence>MQCITSVRYSVAFNGTEVGPIIPTRGIRQAVNFGKSSTFFSQNVGAQARQSISLCLGVQHLLNQGKHLGLPSLVGCKKKEIFNFLKDRLWKRLHGWKNKLLSRARKEILIKSVVQALPTYSMSVFKLSFLTCDDLYKMMNSY</sequence>
<evidence type="ECO:0000313" key="2">
    <source>
        <dbReference type="Proteomes" id="UP001174677"/>
    </source>
</evidence>
<dbReference type="PANTHER" id="PTHR33116:SF86">
    <property type="entry name" value="REVERSE TRANSCRIPTASE DOMAIN-CONTAINING PROTEIN"/>
    <property type="match status" value="1"/>
</dbReference>
<evidence type="ECO:0000313" key="1">
    <source>
        <dbReference type="EMBL" id="KAJ9176754.1"/>
    </source>
</evidence>
<name>A0ABQ9MCW4_HEVBR</name>
<reference evidence="1" key="1">
    <citation type="journal article" date="2023" name="Plant Biotechnol. J.">
        <title>Chromosome-level wild Hevea brasiliensis genome provides new tools for genomic-assisted breeding and valuable loci to elevate rubber yield.</title>
        <authorList>
            <person name="Cheng H."/>
            <person name="Song X."/>
            <person name="Hu Y."/>
            <person name="Wu T."/>
            <person name="Yang Q."/>
            <person name="An Z."/>
            <person name="Feng S."/>
            <person name="Deng Z."/>
            <person name="Wu W."/>
            <person name="Zeng X."/>
            <person name="Tu M."/>
            <person name="Wang X."/>
            <person name="Huang H."/>
        </authorList>
    </citation>
    <scope>NUCLEOTIDE SEQUENCE</scope>
    <source>
        <strain evidence="1">MT/VB/25A 57/8</strain>
    </source>
</reference>
<keyword evidence="2" id="KW-1185">Reference proteome</keyword>
<organism evidence="1 2">
    <name type="scientific">Hevea brasiliensis</name>
    <name type="common">Para rubber tree</name>
    <name type="synonym">Siphonia brasiliensis</name>
    <dbReference type="NCBI Taxonomy" id="3981"/>
    <lineage>
        <taxon>Eukaryota</taxon>
        <taxon>Viridiplantae</taxon>
        <taxon>Streptophyta</taxon>
        <taxon>Embryophyta</taxon>
        <taxon>Tracheophyta</taxon>
        <taxon>Spermatophyta</taxon>
        <taxon>Magnoliopsida</taxon>
        <taxon>eudicotyledons</taxon>
        <taxon>Gunneridae</taxon>
        <taxon>Pentapetalae</taxon>
        <taxon>rosids</taxon>
        <taxon>fabids</taxon>
        <taxon>Malpighiales</taxon>
        <taxon>Euphorbiaceae</taxon>
        <taxon>Crotonoideae</taxon>
        <taxon>Micrandreae</taxon>
        <taxon>Hevea</taxon>
    </lineage>
</organism>
<dbReference type="EMBL" id="JARPOI010000007">
    <property type="protein sequence ID" value="KAJ9176754.1"/>
    <property type="molecule type" value="Genomic_DNA"/>
</dbReference>